<evidence type="ECO:0000256" key="1">
    <source>
        <dbReference type="SAM" id="MobiDB-lite"/>
    </source>
</evidence>
<feature type="region of interest" description="Disordered" evidence="1">
    <location>
        <begin position="284"/>
        <end position="316"/>
    </location>
</feature>
<dbReference type="OrthoDB" id="5420711at2759"/>
<gene>
    <name evidence="2" type="ORF">PAC_11605</name>
</gene>
<feature type="compositionally biased region" description="Polar residues" evidence="1">
    <location>
        <begin position="67"/>
        <end position="85"/>
    </location>
</feature>
<keyword evidence="3" id="KW-1185">Reference proteome</keyword>
<feature type="compositionally biased region" description="Basic and acidic residues" evidence="1">
    <location>
        <begin position="45"/>
        <end position="65"/>
    </location>
</feature>
<reference evidence="2 3" key="1">
    <citation type="submission" date="2016-03" db="EMBL/GenBank/DDBJ databases">
        <authorList>
            <person name="Ploux O."/>
        </authorList>
    </citation>
    <scope>NUCLEOTIDE SEQUENCE [LARGE SCALE GENOMIC DNA]</scope>
    <source>
        <strain evidence="2 3">UAMH 11012</strain>
    </source>
</reference>
<evidence type="ECO:0000313" key="3">
    <source>
        <dbReference type="Proteomes" id="UP000184330"/>
    </source>
</evidence>
<evidence type="ECO:0000313" key="2">
    <source>
        <dbReference type="EMBL" id="CZR61708.1"/>
    </source>
</evidence>
<protein>
    <recommendedName>
        <fullName evidence="4">F-box domain-containing protein</fullName>
    </recommendedName>
</protein>
<dbReference type="InterPro" id="IPR038883">
    <property type="entry name" value="AN11006-like"/>
</dbReference>
<sequence length="407" mass="45528">MSNCREIEVAVLLPLSESYSTSSLSSTFGIDERLNGNSGIEVEGSQEKKLRANAKMDADQEHHTADLSLTENTNISSHDPSTPTKQPEAEQKDEAFRFLDLPLELRLKIYGHLLPARHHTVATQIPHNGSFYNTSTIPSHSAQSFYPFGISAPIQKLTTYKVLTGNFRNDFPGLSMFPEVLRVNKQIHEEAEGVLYGSKDTVWDFGTYVDAAIAFWGDRSVDARRSVKSIRVAREMPAWLGRNAYGNEREDASWVRFCDFVKQELKGLQTLDLTLWSSTGSAASFPTRIPGSQAQAEGERDEDEETERKRKEQEETEMKWREYNYTASLLSTPALRSARITWWGFNSEAGNGVEENGGASDRSWGGSKKGFDSWIATRMVGDELVKDRMVREGVVVEDVVVVRGGDA</sequence>
<organism evidence="2 3">
    <name type="scientific">Phialocephala subalpina</name>
    <dbReference type="NCBI Taxonomy" id="576137"/>
    <lineage>
        <taxon>Eukaryota</taxon>
        <taxon>Fungi</taxon>
        <taxon>Dikarya</taxon>
        <taxon>Ascomycota</taxon>
        <taxon>Pezizomycotina</taxon>
        <taxon>Leotiomycetes</taxon>
        <taxon>Helotiales</taxon>
        <taxon>Mollisiaceae</taxon>
        <taxon>Phialocephala</taxon>
        <taxon>Phialocephala fortinii species complex</taxon>
    </lineage>
</organism>
<evidence type="ECO:0008006" key="4">
    <source>
        <dbReference type="Google" id="ProtNLM"/>
    </source>
</evidence>
<proteinExistence type="predicted"/>
<dbReference type="PANTHER" id="PTHR42085">
    <property type="entry name" value="F-BOX DOMAIN-CONTAINING PROTEIN"/>
    <property type="match status" value="1"/>
</dbReference>
<name>A0A1L7X9J2_9HELO</name>
<feature type="compositionally biased region" description="Basic and acidic residues" evidence="1">
    <location>
        <begin position="306"/>
        <end position="316"/>
    </location>
</feature>
<dbReference type="EMBL" id="FJOG01000019">
    <property type="protein sequence ID" value="CZR61708.1"/>
    <property type="molecule type" value="Genomic_DNA"/>
</dbReference>
<dbReference type="PANTHER" id="PTHR42085:SF2">
    <property type="entry name" value="F-BOX DOMAIN-CONTAINING PROTEIN"/>
    <property type="match status" value="1"/>
</dbReference>
<dbReference type="AlphaFoldDB" id="A0A1L7X9J2"/>
<feature type="region of interest" description="Disordered" evidence="1">
    <location>
        <begin position="21"/>
        <end position="91"/>
    </location>
</feature>
<dbReference type="Proteomes" id="UP000184330">
    <property type="component" value="Unassembled WGS sequence"/>
</dbReference>
<accession>A0A1L7X9J2</accession>